<evidence type="ECO:0000259" key="2">
    <source>
        <dbReference type="Pfam" id="PF17921"/>
    </source>
</evidence>
<reference evidence="3" key="1">
    <citation type="journal article" date="2021" name="Sci. Adv.">
        <title>The American lobster genome reveals insights on longevity, neural, and immune adaptations.</title>
        <authorList>
            <person name="Polinski J.M."/>
            <person name="Zimin A.V."/>
            <person name="Clark K.F."/>
            <person name="Kohn A.B."/>
            <person name="Sadowski N."/>
            <person name="Timp W."/>
            <person name="Ptitsyn A."/>
            <person name="Khanna P."/>
            <person name="Romanova D.Y."/>
            <person name="Williams P."/>
            <person name="Greenwood S.J."/>
            <person name="Moroz L.L."/>
            <person name="Walt D.R."/>
            <person name="Bodnar A.G."/>
        </authorList>
    </citation>
    <scope>NUCLEOTIDE SEQUENCE</scope>
    <source>
        <strain evidence="3">GMGI-L3</strain>
    </source>
</reference>
<dbReference type="FunFam" id="1.10.340.70:FF:000001">
    <property type="entry name" value="Retrovirus-related Pol polyprotein from transposon gypsy-like Protein"/>
    <property type="match status" value="1"/>
</dbReference>
<keyword evidence="4" id="KW-1185">Reference proteome</keyword>
<dbReference type="Gene3D" id="1.10.340.70">
    <property type="match status" value="1"/>
</dbReference>
<accession>A0A8J5JMM1</accession>
<evidence type="ECO:0000256" key="1">
    <source>
        <dbReference type="SAM" id="MobiDB-lite"/>
    </source>
</evidence>
<name>A0A8J5JMM1_HOMAM</name>
<organism evidence="3 4">
    <name type="scientific">Homarus americanus</name>
    <name type="common">American lobster</name>
    <dbReference type="NCBI Taxonomy" id="6706"/>
    <lineage>
        <taxon>Eukaryota</taxon>
        <taxon>Metazoa</taxon>
        <taxon>Ecdysozoa</taxon>
        <taxon>Arthropoda</taxon>
        <taxon>Crustacea</taxon>
        <taxon>Multicrustacea</taxon>
        <taxon>Malacostraca</taxon>
        <taxon>Eumalacostraca</taxon>
        <taxon>Eucarida</taxon>
        <taxon>Decapoda</taxon>
        <taxon>Pleocyemata</taxon>
        <taxon>Astacidea</taxon>
        <taxon>Nephropoidea</taxon>
        <taxon>Nephropidae</taxon>
        <taxon>Homarus</taxon>
    </lineage>
</organism>
<dbReference type="InterPro" id="IPR041588">
    <property type="entry name" value="Integrase_H2C2"/>
</dbReference>
<feature type="compositionally biased region" description="Acidic residues" evidence="1">
    <location>
        <begin position="176"/>
        <end position="187"/>
    </location>
</feature>
<feature type="region of interest" description="Disordered" evidence="1">
    <location>
        <begin position="175"/>
        <end position="229"/>
    </location>
</feature>
<evidence type="ECO:0000313" key="3">
    <source>
        <dbReference type="EMBL" id="KAG7160425.1"/>
    </source>
</evidence>
<protein>
    <submittedName>
        <fullName evidence="3">Putative Integrase zinc binding domain-containing protein 4</fullName>
    </submittedName>
</protein>
<comment type="caution">
    <text evidence="3">The sequence shown here is derived from an EMBL/GenBank/DDBJ whole genome shotgun (WGS) entry which is preliminary data.</text>
</comment>
<proteinExistence type="predicted"/>
<feature type="compositionally biased region" description="Basic residues" evidence="1">
    <location>
        <begin position="77"/>
        <end position="87"/>
    </location>
</feature>
<dbReference type="AlphaFoldDB" id="A0A8J5JMM1"/>
<dbReference type="EMBL" id="JAHLQT010031306">
    <property type="protein sequence ID" value="KAG7160425.1"/>
    <property type="molecule type" value="Genomic_DNA"/>
</dbReference>
<gene>
    <name evidence="3" type="ORF">Hamer_G001670</name>
</gene>
<feature type="domain" description="Integrase zinc-binding" evidence="2">
    <location>
        <begin position="56"/>
        <end position="88"/>
    </location>
</feature>
<sequence>MNQSSVRPAWETIFGASSTTKNYCAQCDALRLKDGLLQRQWVTTDGLNRYWQKILPRKMRSEILGEMHSNPTSGHLGVKKTLSRLRQRPPDEERTEETTSYVKSLQERLTKVHHKVRGALEFSGEVMKRNYDVKASLVCYKDDVTYWIRGKKKAHPKVVHVNRLWQYHGPGQYTWEDSEELSPTTDEDQTRDPWKNSGPHRSGEPDHGPGRGALFSLSGIRRDRRGGPI</sequence>
<dbReference type="Proteomes" id="UP000747542">
    <property type="component" value="Unassembled WGS sequence"/>
</dbReference>
<dbReference type="Pfam" id="PF17921">
    <property type="entry name" value="Integrase_H2C2"/>
    <property type="match status" value="1"/>
</dbReference>
<evidence type="ECO:0000313" key="4">
    <source>
        <dbReference type="Proteomes" id="UP000747542"/>
    </source>
</evidence>
<feature type="region of interest" description="Disordered" evidence="1">
    <location>
        <begin position="67"/>
        <end position="100"/>
    </location>
</feature>